<dbReference type="InterPro" id="IPR051553">
    <property type="entry name" value="Ran_GTPase-activating"/>
</dbReference>
<evidence type="ECO:0000313" key="3">
    <source>
        <dbReference type="Proteomes" id="UP001431209"/>
    </source>
</evidence>
<dbReference type="EMBL" id="JAOPGA020001146">
    <property type="protein sequence ID" value="KAL0485548.1"/>
    <property type="molecule type" value="Genomic_DNA"/>
</dbReference>
<dbReference type="SUPFAM" id="SSF50985">
    <property type="entry name" value="RCC1/BLIP-II"/>
    <property type="match status" value="2"/>
</dbReference>
<feature type="repeat" description="RCC1" evidence="1">
    <location>
        <begin position="162"/>
        <end position="256"/>
    </location>
</feature>
<comment type="caution">
    <text evidence="2">The sequence shown here is derived from an EMBL/GenBank/DDBJ whole genome shotgun (WGS) entry which is preliminary data.</text>
</comment>
<feature type="repeat" description="RCC1" evidence="1">
    <location>
        <begin position="110"/>
        <end position="161"/>
    </location>
</feature>
<organism evidence="2 3">
    <name type="scientific">Acrasis kona</name>
    <dbReference type="NCBI Taxonomy" id="1008807"/>
    <lineage>
        <taxon>Eukaryota</taxon>
        <taxon>Discoba</taxon>
        <taxon>Heterolobosea</taxon>
        <taxon>Tetramitia</taxon>
        <taxon>Eutetramitia</taxon>
        <taxon>Acrasidae</taxon>
        <taxon>Acrasis</taxon>
    </lineage>
</organism>
<dbReference type="PROSITE" id="PS00626">
    <property type="entry name" value="RCC1_2"/>
    <property type="match status" value="1"/>
</dbReference>
<evidence type="ECO:0000313" key="2">
    <source>
        <dbReference type="EMBL" id="KAL0485548.1"/>
    </source>
</evidence>
<dbReference type="Pfam" id="PF13540">
    <property type="entry name" value="RCC1_2"/>
    <property type="match status" value="1"/>
</dbReference>
<keyword evidence="3" id="KW-1185">Reference proteome</keyword>
<dbReference type="PANTHER" id="PTHR45982">
    <property type="entry name" value="REGULATOR OF CHROMOSOME CONDENSATION"/>
    <property type="match status" value="1"/>
</dbReference>
<dbReference type="Pfam" id="PF00415">
    <property type="entry name" value="RCC1"/>
    <property type="match status" value="6"/>
</dbReference>
<dbReference type="PROSITE" id="PS50012">
    <property type="entry name" value="RCC1_3"/>
    <property type="match status" value="5"/>
</dbReference>
<dbReference type="AlphaFoldDB" id="A0AAW2Z8I2"/>
<accession>A0AAW2Z8I2</accession>
<feature type="repeat" description="RCC1" evidence="1">
    <location>
        <begin position="58"/>
        <end position="109"/>
    </location>
</feature>
<dbReference type="InterPro" id="IPR009091">
    <property type="entry name" value="RCC1/BLIP-II"/>
</dbReference>
<dbReference type="Proteomes" id="UP001431209">
    <property type="component" value="Unassembled WGS sequence"/>
</dbReference>
<feature type="repeat" description="RCC1" evidence="1">
    <location>
        <begin position="363"/>
        <end position="417"/>
    </location>
</feature>
<proteinExistence type="predicted"/>
<sequence length="446" mass="49344">MIHSVYSFGYNNQGQLATRDTVDRRVPCRIKYLDTRNINRVIAGAEHVMATTVRDGRTEILSAGCNDNGQLALGYDCGHVSSMRSSFAATGNVVDICAGSFHTVMLSSKGTVVSWGYNNEGELGLGHAHHKNKPTVIKALTFKTITNIYVGSSHNFALSSTGEVYGWGKNGHGQLSLGHFNDCTRPVLIKSFNVNHLRRVIHLERTSGERSRDWIATLLPNLRRRSSGHDQHRDADPYSIKSISAGGNHTIILTNNNQVLCCGGNGMGQLGLSDAQDRSTVHWLQSLKSKVITNVFACSVHSMAINENGSLYVWGGNQWGSLCTGDFRNRYIPTLVTCFGIERIRNVYSSHCSFHCFVTTNHGKLYGWGRNDKAQLACVEMETINQPLHLKELESMDGGMVVDICVGIGFSIVSMSKGVVKVDPYRIQCVKFFDVDIFYERLQKQS</sequence>
<feature type="repeat" description="RCC1" evidence="1">
    <location>
        <begin position="3"/>
        <end position="54"/>
    </location>
</feature>
<evidence type="ECO:0000256" key="1">
    <source>
        <dbReference type="PROSITE-ProRule" id="PRU00235"/>
    </source>
</evidence>
<name>A0AAW2Z8I2_9EUKA</name>
<dbReference type="Gene3D" id="2.130.10.30">
    <property type="entry name" value="Regulator of chromosome condensation 1/beta-lactamase-inhibitor protein II"/>
    <property type="match status" value="2"/>
</dbReference>
<keyword evidence="2" id="KW-0675">Receptor</keyword>
<reference evidence="2 3" key="1">
    <citation type="submission" date="2024-03" db="EMBL/GenBank/DDBJ databases">
        <title>The Acrasis kona genome and developmental transcriptomes reveal deep origins of eukaryotic multicellular pathways.</title>
        <authorList>
            <person name="Sheikh S."/>
            <person name="Fu C.-J."/>
            <person name="Brown M.W."/>
            <person name="Baldauf S.L."/>
        </authorList>
    </citation>
    <scope>NUCLEOTIDE SEQUENCE [LARGE SCALE GENOMIC DNA]</scope>
    <source>
        <strain evidence="2 3">ATCC MYA-3509</strain>
    </source>
</reference>
<protein>
    <submittedName>
        <fullName evidence="2">Ultraviolet-B receptor UVR8</fullName>
    </submittedName>
</protein>
<dbReference type="PANTHER" id="PTHR45982:SF1">
    <property type="entry name" value="REGULATOR OF CHROMOSOME CONDENSATION"/>
    <property type="match status" value="1"/>
</dbReference>
<dbReference type="PRINTS" id="PR00633">
    <property type="entry name" value="RCCNDNSATION"/>
</dbReference>
<dbReference type="InterPro" id="IPR000408">
    <property type="entry name" value="Reg_chr_condens"/>
</dbReference>
<gene>
    <name evidence="2" type="ORF">AKO1_003095</name>
</gene>